<evidence type="ECO:0000256" key="1">
    <source>
        <dbReference type="SAM" id="MobiDB-lite"/>
    </source>
</evidence>
<dbReference type="AlphaFoldDB" id="A0A914V8R8"/>
<dbReference type="CDD" id="cd15489">
    <property type="entry name" value="PHD_SF"/>
    <property type="match status" value="1"/>
</dbReference>
<dbReference type="GO" id="GO:0000724">
    <property type="term" value="P:double-strand break repair via homologous recombination"/>
    <property type="evidence" value="ECO:0007669"/>
    <property type="project" value="TreeGrafter"/>
</dbReference>
<dbReference type="PANTHER" id="PTHR20973:SF0">
    <property type="entry name" value="NON-STRUCTURAL MAINTENANCE OF CHROMOSOMES ELEMENT 1 HOMOLOG"/>
    <property type="match status" value="1"/>
</dbReference>
<protein>
    <submittedName>
        <fullName evidence="3">Non-structural maintenance of chromosomes element 1 homolog</fullName>
    </submittedName>
</protein>
<dbReference type="Proteomes" id="UP000887566">
    <property type="component" value="Unplaced"/>
</dbReference>
<name>A0A914V8R8_9BILA</name>
<dbReference type="InterPro" id="IPR036388">
    <property type="entry name" value="WH-like_DNA-bd_sf"/>
</dbReference>
<evidence type="ECO:0000313" key="3">
    <source>
        <dbReference type="WBParaSite" id="PSAMB.scaffold1579size29816.g13889.t1"/>
    </source>
</evidence>
<dbReference type="Gene3D" id="1.10.10.10">
    <property type="entry name" value="Winged helix-like DNA-binding domain superfamily/Winged helix DNA-binding domain"/>
    <property type="match status" value="1"/>
</dbReference>
<dbReference type="PANTHER" id="PTHR20973">
    <property type="entry name" value="NON-SMC ELEMENT 1-RELATED"/>
    <property type="match status" value="1"/>
</dbReference>
<proteinExistence type="predicted"/>
<organism evidence="2 3">
    <name type="scientific">Plectus sambesii</name>
    <dbReference type="NCBI Taxonomy" id="2011161"/>
    <lineage>
        <taxon>Eukaryota</taxon>
        <taxon>Metazoa</taxon>
        <taxon>Ecdysozoa</taxon>
        <taxon>Nematoda</taxon>
        <taxon>Chromadorea</taxon>
        <taxon>Plectida</taxon>
        <taxon>Plectina</taxon>
        <taxon>Plectoidea</taxon>
        <taxon>Plectidae</taxon>
        <taxon>Plectus</taxon>
    </lineage>
</organism>
<dbReference type="GO" id="GO:0004842">
    <property type="term" value="F:ubiquitin-protein transferase activity"/>
    <property type="evidence" value="ECO:0007669"/>
    <property type="project" value="TreeGrafter"/>
</dbReference>
<dbReference type="InterPro" id="IPR011513">
    <property type="entry name" value="Nse1"/>
</dbReference>
<accession>A0A914V8R8</accession>
<keyword evidence="2" id="KW-1185">Reference proteome</keyword>
<dbReference type="GO" id="GO:0005634">
    <property type="term" value="C:nucleus"/>
    <property type="evidence" value="ECO:0007669"/>
    <property type="project" value="TreeGrafter"/>
</dbReference>
<sequence>MSEQRRHNRSGAAEVDNALVQQTERSLQTLMSKFGEPHQRLLQSLMDQGALPTEKACALFRQSLRQSLREGEREAARLPEYRTPESRKQAIDQIINLVNDRLRVIAFRVIRAVDDFDAQTEYLVLASQRAYSPSLAEFAHLSPDEVGLLSKWLEVIMGEGRGSIDQIVALNKVVELPNRLSRDRAQAVIDRLARSNWIVVDNDMGVLRLHQRAIVELGAYLKTQLDADECPLCKWPVVNADLHGQCARCECRVHRHCMATLTRAVNGAQLKCPGKRPDGRDCGADWSNDENAAPASPMNLRMEGDTTDESD</sequence>
<dbReference type="WBParaSite" id="PSAMB.scaffold1579size29816.g13889.t1">
    <property type="protein sequence ID" value="PSAMB.scaffold1579size29816.g13889.t1"/>
    <property type="gene ID" value="PSAMB.scaffold1579size29816.g13889"/>
</dbReference>
<feature type="region of interest" description="Disordered" evidence="1">
    <location>
        <begin position="274"/>
        <end position="311"/>
    </location>
</feature>
<dbReference type="Gene3D" id="3.90.1150.220">
    <property type="match status" value="1"/>
</dbReference>
<reference evidence="3" key="1">
    <citation type="submission" date="2022-11" db="UniProtKB">
        <authorList>
            <consortium name="WormBaseParasite"/>
        </authorList>
    </citation>
    <scope>IDENTIFICATION</scope>
</reference>
<dbReference type="GO" id="GO:0030915">
    <property type="term" value="C:Smc5-Smc6 complex"/>
    <property type="evidence" value="ECO:0007669"/>
    <property type="project" value="InterPro"/>
</dbReference>
<evidence type="ECO:0000313" key="2">
    <source>
        <dbReference type="Proteomes" id="UP000887566"/>
    </source>
</evidence>